<keyword evidence="1" id="KW-0732">Signal</keyword>
<name>A0ABR0S9E1_9HYPO</name>
<sequence length="369" mass="40136">MVLNMTTNNALGLLISLLMIVPRLVAAVCECGYVVDNAKQGADPWLFTDYIESNFHQVKSIARDSDWRRQQFNVTAESGRGEYGKAFMPGNIDIANPPKTSTNGDDLMTGLELRVGSKVVNGAVPVAELDSSRNDLYYGSYRAGMKMTDVNGTCAAFFWYFNDTQEIDMEFLSREFDKKTNNFPVNLVIQSKAAEAAGFNAEGTDTFKRVNLTFDPTEGFHEYRFDFLPDRVLFYADSELLADMGGNAIPTSSGHLILQHWSNGNVGWSGGPPTEDAVLTVSYVKAYFNTTDTKRQTSWAKRCDAAKDKATGKCVVQGITASNASTGGDFLGGNNPKAGGGDGNGAVRLDQKWATIVSVLLLVLSTGLL</sequence>
<dbReference type="CDD" id="cd00413">
    <property type="entry name" value="Glyco_hydrolase_16"/>
    <property type="match status" value="1"/>
</dbReference>
<dbReference type="InterPro" id="IPR000757">
    <property type="entry name" value="Beta-glucanase-like"/>
</dbReference>
<evidence type="ECO:0000256" key="1">
    <source>
        <dbReference type="SAM" id="SignalP"/>
    </source>
</evidence>
<accession>A0ABR0S9E1</accession>
<evidence type="ECO:0000259" key="2">
    <source>
        <dbReference type="PROSITE" id="PS51762"/>
    </source>
</evidence>
<dbReference type="Pfam" id="PF00722">
    <property type="entry name" value="Glyco_hydro_16"/>
    <property type="match status" value="1"/>
</dbReference>
<dbReference type="EMBL" id="JAVFKD010000015">
    <property type="protein sequence ID" value="KAK5988766.1"/>
    <property type="molecule type" value="Genomic_DNA"/>
</dbReference>
<comment type="caution">
    <text evidence="3">The sequence shown here is derived from an EMBL/GenBank/DDBJ whole genome shotgun (WGS) entry which is preliminary data.</text>
</comment>
<protein>
    <recommendedName>
        <fullName evidence="2">GH16 domain-containing protein</fullName>
    </recommendedName>
</protein>
<dbReference type="PROSITE" id="PS51762">
    <property type="entry name" value="GH16_2"/>
    <property type="match status" value="1"/>
</dbReference>
<dbReference type="PANTHER" id="PTHR38121:SF5">
    <property type="entry name" value="GH16 DOMAIN-CONTAINING PROTEIN"/>
    <property type="match status" value="1"/>
</dbReference>
<evidence type="ECO:0000313" key="4">
    <source>
        <dbReference type="Proteomes" id="UP001338125"/>
    </source>
</evidence>
<feature type="signal peptide" evidence="1">
    <location>
        <begin position="1"/>
        <end position="27"/>
    </location>
</feature>
<proteinExistence type="predicted"/>
<dbReference type="PANTHER" id="PTHR38121">
    <property type="entry name" value="GH16 DOMAIN-CONTAINING PROTEIN"/>
    <property type="match status" value="1"/>
</dbReference>
<reference evidence="3 4" key="1">
    <citation type="submission" date="2024-01" db="EMBL/GenBank/DDBJ databases">
        <title>Complete genome of Cladobotryum mycophilum ATHUM6906.</title>
        <authorList>
            <person name="Christinaki A.C."/>
            <person name="Myridakis A.I."/>
            <person name="Kouvelis V.N."/>
        </authorList>
    </citation>
    <scope>NUCLEOTIDE SEQUENCE [LARGE SCALE GENOMIC DNA]</scope>
    <source>
        <strain evidence="3 4">ATHUM6906</strain>
    </source>
</reference>
<organism evidence="3 4">
    <name type="scientific">Cladobotryum mycophilum</name>
    <dbReference type="NCBI Taxonomy" id="491253"/>
    <lineage>
        <taxon>Eukaryota</taxon>
        <taxon>Fungi</taxon>
        <taxon>Dikarya</taxon>
        <taxon>Ascomycota</taxon>
        <taxon>Pezizomycotina</taxon>
        <taxon>Sordariomycetes</taxon>
        <taxon>Hypocreomycetidae</taxon>
        <taxon>Hypocreales</taxon>
        <taxon>Hypocreaceae</taxon>
        <taxon>Cladobotryum</taxon>
    </lineage>
</organism>
<gene>
    <name evidence="3" type="ORF">PT974_10255</name>
</gene>
<feature type="chain" id="PRO_5046733901" description="GH16 domain-containing protein" evidence="1">
    <location>
        <begin position="28"/>
        <end position="369"/>
    </location>
</feature>
<dbReference type="Gene3D" id="2.60.120.200">
    <property type="match status" value="1"/>
</dbReference>
<keyword evidence="4" id="KW-1185">Reference proteome</keyword>
<dbReference type="Proteomes" id="UP001338125">
    <property type="component" value="Unassembled WGS sequence"/>
</dbReference>
<feature type="domain" description="GH16" evidence="2">
    <location>
        <begin position="43"/>
        <end position="292"/>
    </location>
</feature>
<dbReference type="SUPFAM" id="SSF49899">
    <property type="entry name" value="Concanavalin A-like lectins/glucanases"/>
    <property type="match status" value="1"/>
</dbReference>
<dbReference type="InterPro" id="IPR013320">
    <property type="entry name" value="ConA-like_dom_sf"/>
</dbReference>
<evidence type="ECO:0000313" key="3">
    <source>
        <dbReference type="EMBL" id="KAK5988766.1"/>
    </source>
</evidence>